<name>A0A371BY62_YARLL</name>
<dbReference type="EMBL" id="KZ859121">
    <property type="protein sequence ID" value="RDW23029.1"/>
    <property type="molecule type" value="Genomic_DNA"/>
</dbReference>
<reference evidence="1 2" key="1">
    <citation type="submission" date="2018-07" db="EMBL/GenBank/DDBJ databases">
        <title>Draft Genome Assemblies for Five Robust Yarrowia lipolytica Strains Exhibiting High Lipid Production and Pentose Sugar Utilization and Sugar Alcohol Secretion from Undetoxified Lignocellulosic Biomass Hydrolysates.</title>
        <authorList>
            <consortium name="DOE Joint Genome Institute"/>
            <person name="Walker C."/>
            <person name="Ryu S."/>
            <person name="Na H."/>
            <person name="Zane M."/>
            <person name="LaButti K."/>
            <person name="Lipzen A."/>
            <person name="Haridas S."/>
            <person name="Barry K."/>
            <person name="Grigoriev I.V."/>
            <person name="Quarterman J."/>
            <person name="Slininger P."/>
            <person name="Dien B."/>
            <person name="Trinh C.T."/>
        </authorList>
    </citation>
    <scope>NUCLEOTIDE SEQUENCE [LARGE SCALE GENOMIC DNA]</scope>
    <source>
        <strain evidence="1 2">YB392</strain>
    </source>
</reference>
<protein>
    <submittedName>
        <fullName evidence="1">Uncharacterized protein</fullName>
    </submittedName>
</protein>
<proteinExistence type="predicted"/>
<evidence type="ECO:0000313" key="1">
    <source>
        <dbReference type="EMBL" id="RDW23029.1"/>
    </source>
</evidence>
<sequence length="70" mass="7613">MGNCQYRILCVCLILEYEDSQCLAAVCTSSIGPTRLREHGYSIGTSTRTVPIVVCCLNVLEGTLFTPADL</sequence>
<evidence type="ECO:0000313" key="2">
    <source>
        <dbReference type="Proteomes" id="UP000256601"/>
    </source>
</evidence>
<dbReference type="AlphaFoldDB" id="A0A371BY62"/>
<gene>
    <name evidence="1" type="ORF">B0I71DRAFT_136610</name>
</gene>
<dbReference type="Proteomes" id="UP000256601">
    <property type="component" value="Unassembled WGS sequence"/>
</dbReference>
<accession>A0A371BY62</accession>
<organism evidence="1 2">
    <name type="scientific">Yarrowia lipolytica</name>
    <name type="common">Candida lipolytica</name>
    <dbReference type="NCBI Taxonomy" id="4952"/>
    <lineage>
        <taxon>Eukaryota</taxon>
        <taxon>Fungi</taxon>
        <taxon>Dikarya</taxon>
        <taxon>Ascomycota</taxon>
        <taxon>Saccharomycotina</taxon>
        <taxon>Dipodascomycetes</taxon>
        <taxon>Dipodascales</taxon>
        <taxon>Dipodascales incertae sedis</taxon>
        <taxon>Yarrowia</taxon>
    </lineage>
</organism>